<keyword evidence="13" id="KW-1185">Reference proteome</keyword>
<organism evidence="11 12">
    <name type="scientific">Staphylococcus muscae</name>
    <dbReference type="NCBI Taxonomy" id="1294"/>
    <lineage>
        <taxon>Bacteria</taxon>
        <taxon>Bacillati</taxon>
        <taxon>Bacillota</taxon>
        <taxon>Bacilli</taxon>
        <taxon>Bacillales</taxon>
        <taxon>Staphylococcaceae</taxon>
        <taxon>Staphylococcus</taxon>
    </lineage>
</organism>
<dbReference type="InterPro" id="IPR050086">
    <property type="entry name" value="MetN_ABC_transporter-like"/>
</dbReference>
<dbReference type="OrthoDB" id="9802264at2"/>
<dbReference type="EMBL" id="LT906464">
    <property type="protein sequence ID" value="SNW00829.1"/>
    <property type="molecule type" value="Genomic_DNA"/>
</dbReference>
<evidence type="ECO:0000256" key="3">
    <source>
        <dbReference type="ARBA" id="ARBA00022475"/>
    </source>
</evidence>
<comment type="similarity">
    <text evidence="1">Belongs to the ABC transporter superfamily.</text>
</comment>
<dbReference type="EMBL" id="BMCB01000010">
    <property type="protein sequence ID" value="GGA93044.1"/>
    <property type="molecule type" value="Genomic_DNA"/>
</dbReference>
<dbReference type="SMART" id="SM00382">
    <property type="entry name" value="AAA"/>
    <property type="match status" value="1"/>
</dbReference>
<dbReference type="AlphaFoldDB" id="A0A240BZA8"/>
<dbReference type="InterPro" id="IPR027417">
    <property type="entry name" value="P-loop_NTPase"/>
</dbReference>
<dbReference type="RefSeq" id="WP_095115806.1">
    <property type="nucleotide sequence ID" value="NZ_BMCB01000010.1"/>
</dbReference>
<keyword evidence="11" id="KW-0378">Hydrolase</keyword>
<evidence type="ECO:0000313" key="13">
    <source>
        <dbReference type="Proteomes" id="UP000652995"/>
    </source>
</evidence>
<dbReference type="PROSITE" id="PS50893">
    <property type="entry name" value="ABC_TRANSPORTER_2"/>
    <property type="match status" value="1"/>
</dbReference>
<gene>
    <name evidence="11" type="primary">metN2</name>
    <name evidence="10" type="synonym">metN1</name>
    <name evidence="10" type="ORF">GCM10007183_16510</name>
    <name evidence="11" type="ORF">SAMEA4412661_00543</name>
</gene>
<sequence>MIELKNIVKKYESKSKSVTAVDHVNLNIDKGTIYGIIGFSGAGKSTLVRLFNYLETPTSGDVIIGGDNIGQLSKQALRQKRQKVSMIFQHFNLLWSRTVLENIKFPLEIAGVPKAEATEKAKSLVARVGLAGREHAYPSELSGGQKQRVGIARALANDPEVLLCDEATSALDPQTTDEILDLLLQLKKEQNLTIIIITHEMHVIRRVCDEVAVMENGRVIEEGKVSDVFENPQHQVTRRFVQEDLQPEQDFEGIVNTLELGQNDKVVKLTFSGENTTQPIVSYIARKHNATVNILEGNIKQAKSGAAGFLLLHIPAIAQEDFNHLQHDLELQNILVEVIKHG</sequence>
<feature type="domain" description="ABC transporter" evidence="9">
    <location>
        <begin position="2"/>
        <end position="241"/>
    </location>
</feature>
<dbReference type="InterPro" id="IPR045865">
    <property type="entry name" value="ACT-like_dom_sf"/>
</dbReference>
<dbReference type="SUPFAM" id="SSF52540">
    <property type="entry name" value="P-loop containing nucleoside triphosphate hydrolases"/>
    <property type="match status" value="1"/>
</dbReference>
<evidence type="ECO:0000259" key="9">
    <source>
        <dbReference type="PROSITE" id="PS50893"/>
    </source>
</evidence>
<accession>A0A240BZA8</accession>
<keyword evidence="2" id="KW-0813">Transport</keyword>
<dbReference type="GO" id="GO:0005886">
    <property type="term" value="C:plasma membrane"/>
    <property type="evidence" value="ECO:0007669"/>
    <property type="project" value="UniProtKB-ARBA"/>
</dbReference>
<dbReference type="GO" id="GO:0006865">
    <property type="term" value="P:amino acid transport"/>
    <property type="evidence" value="ECO:0007669"/>
    <property type="project" value="UniProtKB-KW"/>
</dbReference>
<dbReference type="EC" id="3.6.3.-" evidence="11"/>
<dbReference type="Gene3D" id="3.30.70.260">
    <property type="match status" value="1"/>
</dbReference>
<evidence type="ECO:0000256" key="2">
    <source>
        <dbReference type="ARBA" id="ARBA00022448"/>
    </source>
</evidence>
<evidence type="ECO:0000256" key="8">
    <source>
        <dbReference type="ARBA" id="ARBA00023136"/>
    </source>
</evidence>
<dbReference type="InterPro" id="IPR018449">
    <property type="entry name" value="NIL_domain"/>
</dbReference>
<dbReference type="InterPro" id="IPR017871">
    <property type="entry name" value="ABC_transporter-like_CS"/>
</dbReference>
<reference evidence="11 12" key="2">
    <citation type="submission" date="2017-06" db="EMBL/GenBank/DDBJ databases">
        <authorList>
            <consortium name="Pathogen Informatics"/>
        </authorList>
    </citation>
    <scope>NUCLEOTIDE SEQUENCE [LARGE SCALE GENOMIC DNA]</scope>
    <source>
        <strain evidence="11 12">NCTC13833</strain>
    </source>
</reference>
<reference evidence="10" key="1">
    <citation type="journal article" date="2014" name="Int. J. Syst. Evol. Microbiol.">
        <title>Complete genome of a new Firmicutes species belonging to the dominant human colonic microbiota ('Ruminococcus bicirculans') reveals two chromosomes and a selective capacity to utilize plant glucans.</title>
        <authorList>
            <consortium name="NISC Comparative Sequencing Program"/>
            <person name="Wegmann U."/>
            <person name="Louis P."/>
            <person name="Goesmann A."/>
            <person name="Henrissat B."/>
            <person name="Duncan S.H."/>
            <person name="Flint H.J."/>
        </authorList>
    </citation>
    <scope>NUCLEOTIDE SEQUENCE</scope>
    <source>
        <strain evidence="10">CCM 4175</strain>
    </source>
</reference>
<dbReference type="KEGG" id="smus:C7J88_09795"/>
<dbReference type="Proteomes" id="UP000652995">
    <property type="component" value="Unassembled WGS sequence"/>
</dbReference>
<reference evidence="10" key="4">
    <citation type="submission" date="2024-05" db="EMBL/GenBank/DDBJ databases">
        <authorList>
            <person name="Sun Q."/>
            <person name="Sedlacek I."/>
        </authorList>
    </citation>
    <scope>NUCLEOTIDE SEQUENCE</scope>
    <source>
        <strain evidence="10">CCM 4175</strain>
    </source>
</reference>
<reference evidence="13" key="3">
    <citation type="journal article" date="2019" name="Int. J. Syst. Evol. Microbiol.">
        <title>The Global Catalogue of Microorganisms (GCM) 10K type strain sequencing project: providing services to taxonomists for standard genome sequencing and annotation.</title>
        <authorList>
            <consortium name="The Broad Institute Genomics Platform"/>
            <consortium name="The Broad Institute Genome Sequencing Center for Infectious Disease"/>
            <person name="Wu L."/>
            <person name="Ma J."/>
        </authorList>
    </citation>
    <scope>NUCLEOTIDE SEQUENCE [LARGE SCALE GENOMIC DNA]</scope>
    <source>
        <strain evidence="13">CCM 4175</strain>
    </source>
</reference>
<protein>
    <submittedName>
        <fullName evidence="11">ABC transporter ATP-binding protein</fullName>
        <ecNumber evidence="11">3.6.3.-</ecNumber>
    </submittedName>
    <submittedName>
        <fullName evidence="10">Methionine import ATP-binding protein MetN 1</fullName>
    </submittedName>
</protein>
<evidence type="ECO:0000256" key="1">
    <source>
        <dbReference type="ARBA" id="ARBA00005417"/>
    </source>
</evidence>
<keyword evidence="7" id="KW-0029">Amino-acid transport</keyword>
<dbReference type="GO" id="GO:0005524">
    <property type="term" value="F:ATP binding"/>
    <property type="evidence" value="ECO:0007669"/>
    <property type="project" value="UniProtKB-KW"/>
</dbReference>
<evidence type="ECO:0000256" key="4">
    <source>
        <dbReference type="ARBA" id="ARBA00022741"/>
    </source>
</evidence>
<keyword evidence="3" id="KW-1003">Cell membrane</keyword>
<dbReference type="CDD" id="cd03258">
    <property type="entry name" value="ABC_MetN_methionine_transporter"/>
    <property type="match status" value="1"/>
</dbReference>
<evidence type="ECO:0000313" key="10">
    <source>
        <dbReference type="EMBL" id="GGA93044.1"/>
    </source>
</evidence>
<dbReference type="FunFam" id="3.40.50.300:FF:000056">
    <property type="entry name" value="Cell division ATP-binding protein FtsE"/>
    <property type="match status" value="1"/>
</dbReference>
<keyword evidence="8" id="KW-0472">Membrane</keyword>
<dbReference type="Pfam" id="PF00005">
    <property type="entry name" value="ABC_tran"/>
    <property type="match status" value="1"/>
</dbReference>
<keyword evidence="4" id="KW-0547">Nucleotide-binding</keyword>
<evidence type="ECO:0000256" key="5">
    <source>
        <dbReference type="ARBA" id="ARBA00022840"/>
    </source>
</evidence>
<name>A0A240BZA8_9STAP</name>
<dbReference type="PANTHER" id="PTHR43166:SF36">
    <property type="entry name" value="METHIONINE IMPORT ATP-BINDING PROTEIN METN 2"/>
    <property type="match status" value="1"/>
</dbReference>
<dbReference type="Gene3D" id="3.40.50.300">
    <property type="entry name" value="P-loop containing nucleotide triphosphate hydrolases"/>
    <property type="match status" value="1"/>
</dbReference>
<dbReference type="PANTHER" id="PTHR43166">
    <property type="entry name" value="AMINO ACID IMPORT ATP-BINDING PROTEIN"/>
    <property type="match status" value="1"/>
</dbReference>
<evidence type="ECO:0000313" key="12">
    <source>
        <dbReference type="Proteomes" id="UP000243706"/>
    </source>
</evidence>
<dbReference type="PROSITE" id="PS00211">
    <property type="entry name" value="ABC_TRANSPORTER_1"/>
    <property type="match status" value="1"/>
</dbReference>
<dbReference type="InterPro" id="IPR041701">
    <property type="entry name" value="MetN_ABC"/>
</dbReference>
<dbReference type="Pfam" id="PF09383">
    <property type="entry name" value="NIL"/>
    <property type="match status" value="1"/>
</dbReference>
<keyword evidence="5 11" id="KW-0067">ATP-binding</keyword>
<dbReference type="SMART" id="SM00930">
    <property type="entry name" value="NIL"/>
    <property type="match status" value="1"/>
</dbReference>
<dbReference type="SUPFAM" id="SSF55021">
    <property type="entry name" value="ACT-like"/>
    <property type="match status" value="1"/>
</dbReference>
<dbReference type="InterPro" id="IPR003439">
    <property type="entry name" value="ABC_transporter-like_ATP-bd"/>
</dbReference>
<evidence type="ECO:0000313" key="11">
    <source>
        <dbReference type="EMBL" id="SNW00829.1"/>
    </source>
</evidence>
<keyword evidence="6" id="KW-1278">Translocase</keyword>
<evidence type="ECO:0000256" key="7">
    <source>
        <dbReference type="ARBA" id="ARBA00022970"/>
    </source>
</evidence>
<dbReference type="Proteomes" id="UP000243706">
    <property type="component" value="Chromosome 1"/>
</dbReference>
<proteinExistence type="inferred from homology"/>
<dbReference type="InterPro" id="IPR003593">
    <property type="entry name" value="AAA+_ATPase"/>
</dbReference>
<evidence type="ECO:0000256" key="6">
    <source>
        <dbReference type="ARBA" id="ARBA00022967"/>
    </source>
</evidence>
<dbReference type="GO" id="GO:0016887">
    <property type="term" value="F:ATP hydrolysis activity"/>
    <property type="evidence" value="ECO:0007669"/>
    <property type="project" value="InterPro"/>
</dbReference>